<dbReference type="HOGENOM" id="CLU_1211500_0_0_1"/>
<accession>A2YKS4</accession>
<feature type="region of interest" description="Disordered" evidence="1">
    <location>
        <begin position="112"/>
        <end position="139"/>
    </location>
</feature>
<protein>
    <submittedName>
        <fullName evidence="2">Uncharacterized protein</fullName>
    </submittedName>
</protein>
<evidence type="ECO:0000313" key="3">
    <source>
        <dbReference type="Proteomes" id="UP000007015"/>
    </source>
</evidence>
<evidence type="ECO:0000256" key="1">
    <source>
        <dbReference type="SAM" id="MobiDB-lite"/>
    </source>
</evidence>
<dbReference type="AlphaFoldDB" id="A2YKS4"/>
<dbReference type="Proteomes" id="UP000007015">
    <property type="component" value="Chromosome 7"/>
</dbReference>
<organism evidence="2 3">
    <name type="scientific">Oryza sativa subsp. indica</name>
    <name type="common">Rice</name>
    <dbReference type="NCBI Taxonomy" id="39946"/>
    <lineage>
        <taxon>Eukaryota</taxon>
        <taxon>Viridiplantae</taxon>
        <taxon>Streptophyta</taxon>
        <taxon>Embryophyta</taxon>
        <taxon>Tracheophyta</taxon>
        <taxon>Spermatophyta</taxon>
        <taxon>Magnoliopsida</taxon>
        <taxon>Liliopsida</taxon>
        <taxon>Poales</taxon>
        <taxon>Poaceae</taxon>
        <taxon>BOP clade</taxon>
        <taxon>Oryzoideae</taxon>
        <taxon>Oryzeae</taxon>
        <taxon>Oryzinae</taxon>
        <taxon>Oryza</taxon>
        <taxon>Oryza sativa</taxon>
    </lineage>
</organism>
<name>A2YKS4_ORYSI</name>
<sequence>MQFSTSKNYTFYKGRETILRFRFDMGHPPRIPLLCLPEPPGWMRMRGDPTPTTTKFLCEVKKKRNGKCGSGTACPRGKGGRDADLTCGSTAAAAAAAAVAGCGGGVAAAEEGEAGESARRPGEPVRPPSPSKRASPPRSALPYPYPYPYPCVDRAAAVAAAEAAAALGGRGGGGGFAWWWRCSGEGKRRRRNVVWFGFWFHISIRKVWLDRTARHDTTRGGGGVVAVGR</sequence>
<proteinExistence type="predicted"/>
<gene>
    <name evidence="2" type="ORF">OsI_25819</name>
</gene>
<evidence type="ECO:0000313" key="2">
    <source>
        <dbReference type="EMBL" id="EAZ03685.1"/>
    </source>
</evidence>
<dbReference type="EMBL" id="CM000132">
    <property type="protein sequence ID" value="EAZ03685.1"/>
    <property type="molecule type" value="Genomic_DNA"/>
</dbReference>
<keyword evidence="3" id="KW-1185">Reference proteome</keyword>
<dbReference type="Gramene" id="BGIOSGA024389-TA">
    <property type="protein sequence ID" value="BGIOSGA024389-PA"/>
    <property type="gene ID" value="BGIOSGA024389"/>
</dbReference>
<reference evidence="2 3" key="1">
    <citation type="journal article" date="2005" name="PLoS Biol.">
        <title>The genomes of Oryza sativa: a history of duplications.</title>
        <authorList>
            <person name="Yu J."/>
            <person name="Wang J."/>
            <person name="Lin W."/>
            <person name="Li S."/>
            <person name="Li H."/>
            <person name="Zhou J."/>
            <person name="Ni P."/>
            <person name="Dong W."/>
            <person name="Hu S."/>
            <person name="Zeng C."/>
            <person name="Zhang J."/>
            <person name="Zhang Y."/>
            <person name="Li R."/>
            <person name="Xu Z."/>
            <person name="Li S."/>
            <person name="Li X."/>
            <person name="Zheng H."/>
            <person name="Cong L."/>
            <person name="Lin L."/>
            <person name="Yin J."/>
            <person name="Geng J."/>
            <person name="Li G."/>
            <person name="Shi J."/>
            <person name="Liu J."/>
            <person name="Lv H."/>
            <person name="Li J."/>
            <person name="Wang J."/>
            <person name="Deng Y."/>
            <person name="Ran L."/>
            <person name="Shi X."/>
            <person name="Wang X."/>
            <person name="Wu Q."/>
            <person name="Li C."/>
            <person name="Ren X."/>
            <person name="Wang J."/>
            <person name="Wang X."/>
            <person name="Li D."/>
            <person name="Liu D."/>
            <person name="Zhang X."/>
            <person name="Ji Z."/>
            <person name="Zhao W."/>
            <person name="Sun Y."/>
            <person name="Zhang Z."/>
            <person name="Bao J."/>
            <person name="Han Y."/>
            <person name="Dong L."/>
            <person name="Ji J."/>
            <person name="Chen P."/>
            <person name="Wu S."/>
            <person name="Liu J."/>
            <person name="Xiao Y."/>
            <person name="Bu D."/>
            <person name="Tan J."/>
            <person name="Yang L."/>
            <person name="Ye C."/>
            <person name="Zhang J."/>
            <person name="Xu J."/>
            <person name="Zhou Y."/>
            <person name="Yu Y."/>
            <person name="Zhang B."/>
            <person name="Zhuang S."/>
            <person name="Wei H."/>
            <person name="Liu B."/>
            <person name="Lei M."/>
            <person name="Yu H."/>
            <person name="Li Y."/>
            <person name="Xu H."/>
            <person name="Wei S."/>
            <person name="He X."/>
            <person name="Fang L."/>
            <person name="Zhang Z."/>
            <person name="Zhang Y."/>
            <person name="Huang X."/>
            <person name="Su Z."/>
            <person name="Tong W."/>
            <person name="Li J."/>
            <person name="Tong Z."/>
            <person name="Li S."/>
            <person name="Ye J."/>
            <person name="Wang L."/>
            <person name="Fang L."/>
            <person name="Lei T."/>
            <person name="Chen C."/>
            <person name="Chen H."/>
            <person name="Xu Z."/>
            <person name="Li H."/>
            <person name="Huang H."/>
            <person name="Zhang F."/>
            <person name="Xu H."/>
            <person name="Li N."/>
            <person name="Zhao C."/>
            <person name="Li S."/>
            <person name="Dong L."/>
            <person name="Huang Y."/>
            <person name="Li L."/>
            <person name="Xi Y."/>
            <person name="Qi Q."/>
            <person name="Li W."/>
            <person name="Zhang B."/>
            <person name="Hu W."/>
            <person name="Zhang Y."/>
            <person name="Tian X."/>
            <person name="Jiao Y."/>
            <person name="Liang X."/>
            <person name="Jin J."/>
            <person name="Gao L."/>
            <person name="Zheng W."/>
            <person name="Hao B."/>
            <person name="Liu S."/>
            <person name="Wang W."/>
            <person name="Yuan L."/>
            <person name="Cao M."/>
            <person name="McDermott J."/>
            <person name="Samudrala R."/>
            <person name="Wang J."/>
            <person name="Wong G.K."/>
            <person name="Yang H."/>
        </authorList>
    </citation>
    <scope>NUCLEOTIDE SEQUENCE [LARGE SCALE GENOMIC DNA]</scope>
    <source>
        <strain evidence="3">cv. 93-11</strain>
    </source>
</reference>